<dbReference type="NCBIfam" id="TIGR02284">
    <property type="entry name" value="PA2169 family four-helix-bundle protein"/>
    <property type="match status" value="1"/>
</dbReference>
<evidence type="ECO:0000313" key="2">
    <source>
        <dbReference type="EMBL" id="RJG04742.1"/>
    </source>
</evidence>
<protein>
    <submittedName>
        <fullName evidence="2">PA2169 family four-helix-bundle protein</fullName>
    </submittedName>
</protein>
<reference evidence="2 3" key="1">
    <citation type="submission" date="2018-09" db="EMBL/GenBank/DDBJ databases">
        <authorList>
            <person name="Zhu H."/>
        </authorList>
    </citation>
    <scope>NUCLEOTIDE SEQUENCE [LARGE SCALE GENOMIC DNA]</scope>
    <source>
        <strain evidence="2 3">K2R10-39</strain>
    </source>
</reference>
<dbReference type="InterPro" id="IPR012347">
    <property type="entry name" value="Ferritin-like"/>
</dbReference>
<dbReference type="Gene3D" id="1.20.1260.10">
    <property type="match status" value="1"/>
</dbReference>
<dbReference type="OrthoDB" id="282393at2"/>
<dbReference type="InterPro" id="IPR016920">
    <property type="entry name" value="UCP029477"/>
</dbReference>
<dbReference type="Pfam" id="PF09537">
    <property type="entry name" value="DUF2383"/>
    <property type="match status" value="1"/>
</dbReference>
<evidence type="ECO:0000313" key="3">
    <source>
        <dbReference type="Proteomes" id="UP000285190"/>
    </source>
</evidence>
<dbReference type="PIRSF" id="PIRSF029477">
    <property type="entry name" value="UCP029477"/>
    <property type="match status" value="1"/>
</dbReference>
<accession>A0A418WX09</accession>
<feature type="domain" description="DUF2383" evidence="1">
    <location>
        <begin position="6"/>
        <end position="115"/>
    </location>
</feature>
<keyword evidence="3" id="KW-1185">Reference proteome</keyword>
<dbReference type="RefSeq" id="WP_119735846.1">
    <property type="nucleotide sequence ID" value="NZ_QYUN01000002.1"/>
</dbReference>
<dbReference type="Proteomes" id="UP000285190">
    <property type="component" value="Unassembled WGS sequence"/>
</dbReference>
<proteinExistence type="predicted"/>
<dbReference type="AlphaFoldDB" id="A0A418WX09"/>
<name>A0A418WX09_9BURK</name>
<sequence length="149" mass="16860">MDNDEIAAVLNDLIETCKDGEAGFRTCADDVNAQQLKIFLQNRAQSCASAAEDLQQLVRTFGRVPETRGGLGGVLHRRWIDVKSLLTSHDAAPVLEECERGEDVAEQNYRNALEKKLPPDVRAIVERQYQGVLRNREQVRKLHEQYRTA</sequence>
<gene>
    <name evidence="2" type="ORF">D3870_00755</name>
</gene>
<dbReference type="EMBL" id="QYUN01000002">
    <property type="protein sequence ID" value="RJG04742.1"/>
    <property type="molecule type" value="Genomic_DNA"/>
</dbReference>
<comment type="caution">
    <text evidence="2">The sequence shown here is derived from an EMBL/GenBank/DDBJ whole genome shotgun (WGS) entry which is preliminary data.</text>
</comment>
<dbReference type="InterPro" id="IPR019052">
    <property type="entry name" value="DUF2383"/>
</dbReference>
<dbReference type="InterPro" id="IPR011971">
    <property type="entry name" value="CHP02284"/>
</dbReference>
<organism evidence="2 3">
    <name type="scientific">Noviherbaspirillum cavernae</name>
    <dbReference type="NCBI Taxonomy" id="2320862"/>
    <lineage>
        <taxon>Bacteria</taxon>
        <taxon>Pseudomonadati</taxon>
        <taxon>Pseudomonadota</taxon>
        <taxon>Betaproteobacteria</taxon>
        <taxon>Burkholderiales</taxon>
        <taxon>Oxalobacteraceae</taxon>
        <taxon>Noviherbaspirillum</taxon>
    </lineage>
</organism>
<evidence type="ECO:0000259" key="1">
    <source>
        <dbReference type="Pfam" id="PF09537"/>
    </source>
</evidence>